<dbReference type="PANTHER" id="PTHR43236:SF1">
    <property type="entry name" value="BLL7220 PROTEIN"/>
    <property type="match status" value="1"/>
</dbReference>
<accession>A0ABW3PXG5</accession>
<dbReference type="PANTHER" id="PTHR43236">
    <property type="entry name" value="ANTITOXIN HIGA1"/>
    <property type="match status" value="1"/>
</dbReference>
<reference evidence="3" key="1">
    <citation type="journal article" date="2019" name="Int. J. Syst. Evol. Microbiol.">
        <title>The Global Catalogue of Microorganisms (GCM) 10K type strain sequencing project: providing services to taxonomists for standard genome sequencing and annotation.</title>
        <authorList>
            <consortium name="The Broad Institute Genomics Platform"/>
            <consortium name="The Broad Institute Genome Sequencing Center for Infectious Disease"/>
            <person name="Wu L."/>
            <person name="Ma J."/>
        </authorList>
    </citation>
    <scope>NUCLEOTIDE SEQUENCE [LARGE SCALE GENOMIC DNA]</scope>
    <source>
        <strain evidence="3">CCUG 53519</strain>
    </source>
</reference>
<organism evidence="2 3">
    <name type="scientific">Paenibacillus provencensis</name>
    <dbReference type="NCBI Taxonomy" id="441151"/>
    <lineage>
        <taxon>Bacteria</taxon>
        <taxon>Bacillati</taxon>
        <taxon>Bacillota</taxon>
        <taxon>Bacilli</taxon>
        <taxon>Bacillales</taxon>
        <taxon>Paenibacillaceae</taxon>
        <taxon>Paenibacillus</taxon>
    </lineage>
</organism>
<evidence type="ECO:0000259" key="1">
    <source>
        <dbReference type="Pfam" id="PF06114"/>
    </source>
</evidence>
<dbReference type="EMBL" id="JBHTKX010000001">
    <property type="protein sequence ID" value="MFD1129650.1"/>
    <property type="molecule type" value="Genomic_DNA"/>
</dbReference>
<dbReference type="Proteomes" id="UP001597169">
    <property type="component" value="Unassembled WGS sequence"/>
</dbReference>
<gene>
    <name evidence="2" type="ORF">ACFQ3J_15870</name>
</gene>
<dbReference type="Gene3D" id="1.10.10.2910">
    <property type="match status" value="1"/>
</dbReference>
<proteinExistence type="predicted"/>
<dbReference type="Pfam" id="PF06114">
    <property type="entry name" value="Peptidase_M78"/>
    <property type="match status" value="1"/>
</dbReference>
<keyword evidence="3" id="KW-1185">Reference proteome</keyword>
<evidence type="ECO:0000313" key="3">
    <source>
        <dbReference type="Proteomes" id="UP001597169"/>
    </source>
</evidence>
<dbReference type="InterPro" id="IPR010359">
    <property type="entry name" value="IrrE_HExxH"/>
</dbReference>
<name>A0ABW3PXG5_9BACL</name>
<feature type="domain" description="IrrE N-terminal-like" evidence="1">
    <location>
        <begin position="45"/>
        <end position="155"/>
    </location>
</feature>
<comment type="caution">
    <text evidence="2">The sequence shown here is derived from an EMBL/GenBank/DDBJ whole genome shotgun (WGS) entry which is preliminary data.</text>
</comment>
<sequence length="256" mass="28885">MIPADKTRKLLRDFGIITTPALCFDQIFEHFNIIYDEMDYGNTNYMGSLIRAEGKTIILVNTDIKNAGRINFTKAHELGHFSLNHKGEHFECSRADMLDSTRKPFELEANQFAKEFLLPEQMVRPISMSAPFDFDTIKAISNEFMVSKLVTVFRILDFHLGNYAVIGSKCGVITHLGMSKSLVGRINLLKLGSSIHNKSFAKECLISNFRMNGYSSIDPEIWITRNKLGSAISLKEFSRADKSSGSVLTLLKVDFL</sequence>
<evidence type="ECO:0000313" key="2">
    <source>
        <dbReference type="EMBL" id="MFD1129650.1"/>
    </source>
</evidence>
<protein>
    <submittedName>
        <fullName evidence="2">ImmA/IrrE family metallo-endopeptidase</fullName>
    </submittedName>
</protein>
<dbReference type="InterPro" id="IPR052345">
    <property type="entry name" value="Rad_response_metalloprotease"/>
</dbReference>
<dbReference type="RefSeq" id="WP_251582607.1">
    <property type="nucleotide sequence ID" value="NZ_JBHTKX010000001.1"/>
</dbReference>